<organism evidence="2 3">
    <name type="scientific">Collybiopsis luxurians FD-317 M1</name>
    <dbReference type="NCBI Taxonomy" id="944289"/>
    <lineage>
        <taxon>Eukaryota</taxon>
        <taxon>Fungi</taxon>
        <taxon>Dikarya</taxon>
        <taxon>Basidiomycota</taxon>
        <taxon>Agaricomycotina</taxon>
        <taxon>Agaricomycetes</taxon>
        <taxon>Agaricomycetidae</taxon>
        <taxon>Agaricales</taxon>
        <taxon>Marasmiineae</taxon>
        <taxon>Omphalotaceae</taxon>
        <taxon>Collybiopsis</taxon>
        <taxon>Collybiopsis luxurians</taxon>
    </lineage>
</organism>
<dbReference type="HOGENOM" id="CLU_1740713_0_0_1"/>
<dbReference type="EMBL" id="KN834940">
    <property type="protein sequence ID" value="KIK50016.1"/>
    <property type="molecule type" value="Genomic_DNA"/>
</dbReference>
<protein>
    <submittedName>
        <fullName evidence="2">Uncharacterized protein</fullName>
    </submittedName>
</protein>
<name>A0A0D0B7K0_9AGAR</name>
<proteinExistence type="predicted"/>
<sequence length="150" mass="15951">MHFTALFLLVAVASAAFSFAAPVSPATTALKARGCDCHDIHSFIVDVIASLTPLVQELTSQILNSGFFNFSLHRRSKLHHRYTPIIRDINHILSIAISDVNGPVGVALTTVLTTVDGVLTVADVAQLVCSLLNLIFGAIACVLKVISSVL</sequence>
<evidence type="ECO:0000313" key="2">
    <source>
        <dbReference type="EMBL" id="KIK50016.1"/>
    </source>
</evidence>
<keyword evidence="1" id="KW-0732">Signal</keyword>
<keyword evidence="3" id="KW-1185">Reference proteome</keyword>
<dbReference type="Proteomes" id="UP000053593">
    <property type="component" value="Unassembled WGS sequence"/>
</dbReference>
<dbReference type="AlphaFoldDB" id="A0A0D0B7K0"/>
<feature type="chain" id="PRO_5002224495" evidence="1">
    <location>
        <begin position="21"/>
        <end position="150"/>
    </location>
</feature>
<accession>A0A0D0B7K0</accession>
<feature type="signal peptide" evidence="1">
    <location>
        <begin position="1"/>
        <end position="20"/>
    </location>
</feature>
<gene>
    <name evidence="2" type="ORF">GYMLUDRAFT_253349</name>
</gene>
<evidence type="ECO:0000313" key="3">
    <source>
        <dbReference type="Proteomes" id="UP000053593"/>
    </source>
</evidence>
<evidence type="ECO:0000256" key="1">
    <source>
        <dbReference type="SAM" id="SignalP"/>
    </source>
</evidence>
<reference evidence="2 3" key="1">
    <citation type="submission" date="2014-04" db="EMBL/GenBank/DDBJ databases">
        <title>Evolutionary Origins and Diversification of the Mycorrhizal Mutualists.</title>
        <authorList>
            <consortium name="DOE Joint Genome Institute"/>
            <consortium name="Mycorrhizal Genomics Consortium"/>
            <person name="Kohler A."/>
            <person name="Kuo A."/>
            <person name="Nagy L.G."/>
            <person name="Floudas D."/>
            <person name="Copeland A."/>
            <person name="Barry K.W."/>
            <person name="Cichocki N."/>
            <person name="Veneault-Fourrey C."/>
            <person name="LaButti K."/>
            <person name="Lindquist E.A."/>
            <person name="Lipzen A."/>
            <person name="Lundell T."/>
            <person name="Morin E."/>
            <person name="Murat C."/>
            <person name="Riley R."/>
            <person name="Ohm R."/>
            <person name="Sun H."/>
            <person name="Tunlid A."/>
            <person name="Henrissat B."/>
            <person name="Grigoriev I.V."/>
            <person name="Hibbett D.S."/>
            <person name="Martin F."/>
        </authorList>
    </citation>
    <scope>NUCLEOTIDE SEQUENCE [LARGE SCALE GENOMIC DNA]</scope>
    <source>
        <strain evidence="2 3">FD-317 M1</strain>
    </source>
</reference>